<dbReference type="InterPro" id="IPR004026">
    <property type="entry name" value="Ada_DNA_repair_Zn-bd"/>
</dbReference>
<protein>
    <submittedName>
        <fullName evidence="1">AlkA N-terminal domain-containing protein</fullName>
    </submittedName>
</protein>
<dbReference type="Pfam" id="PF06029">
    <property type="entry name" value="AlkA_N"/>
    <property type="match status" value="1"/>
</dbReference>
<dbReference type="SMART" id="SM00342">
    <property type="entry name" value="HTH_ARAC"/>
    <property type="match status" value="1"/>
</dbReference>
<dbReference type="InterPro" id="IPR051912">
    <property type="entry name" value="Alkylbase_DNA_Glycosylase/TA"/>
</dbReference>
<accession>A0ABV6VEX6</accession>
<evidence type="ECO:0000313" key="1">
    <source>
        <dbReference type="EMBL" id="MFC1412284.1"/>
    </source>
</evidence>
<dbReference type="SMART" id="SM00478">
    <property type="entry name" value="ENDO3c"/>
    <property type="match status" value="1"/>
</dbReference>
<dbReference type="PROSITE" id="PS01124">
    <property type="entry name" value="HTH_ARAC_FAMILY_2"/>
    <property type="match status" value="1"/>
</dbReference>
<dbReference type="Proteomes" id="UP001592582">
    <property type="component" value="Unassembled WGS sequence"/>
</dbReference>
<dbReference type="InterPro" id="IPR018060">
    <property type="entry name" value="HTH_AraC"/>
</dbReference>
<dbReference type="Gene3D" id="1.10.340.30">
    <property type="entry name" value="Hypothetical protein, domain 2"/>
    <property type="match status" value="1"/>
</dbReference>
<dbReference type="PANTHER" id="PTHR43003">
    <property type="entry name" value="DNA-3-METHYLADENINE GLYCOSYLASE"/>
    <property type="match status" value="1"/>
</dbReference>
<dbReference type="InterPro" id="IPR035451">
    <property type="entry name" value="Ada-like_dom_sf"/>
</dbReference>
<dbReference type="InterPro" id="IPR011257">
    <property type="entry name" value="DNA_glycosylase"/>
</dbReference>
<dbReference type="Gene3D" id="3.30.310.20">
    <property type="entry name" value="DNA-3-methyladenine glycosylase AlkA, N-terminal domain"/>
    <property type="match status" value="1"/>
</dbReference>
<dbReference type="SMART" id="SM01009">
    <property type="entry name" value="AlkA_N"/>
    <property type="match status" value="1"/>
</dbReference>
<proteinExistence type="predicted"/>
<dbReference type="InterPro" id="IPR010316">
    <property type="entry name" value="AlkA_N"/>
</dbReference>
<name>A0ABV6VEX6_9ACTN</name>
<dbReference type="Pfam" id="PF00730">
    <property type="entry name" value="HhH-GPD"/>
    <property type="match status" value="1"/>
</dbReference>
<comment type="caution">
    <text evidence="1">The sequence shown here is derived from an EMBL/GenBank/DDBJ whole genome shotgun (WGS) entry which is preliminary data.</text>
</comment>
<dbReference type="InterPro" id="IPR009057">
    <property type="entry name" value="Homeodomain-like_sf"/>
</dbReference>
<dbReference type="Gene3D" id="1.10.1670.10">
    <property type="entry name" value="Helix-hairpin-Helix base-excision DNA repair enzymes (C-terminal)"/>
    <property type="match status" value="1"/>
</dbReference>
<dbReference type="InterPro" id="IPR023170">
    <property type="entry name" value="HhH_base_excis_C"/>
</dbReference>
<dbReference type="Gene3D" id="1.10.10.60">
    <property type="entry name" value="Homeodomain-like"/>
    <property type="match status" value="1"/>
</dbReference>
<dbReference type="EMBL" id="JBHEZX010000011">
    <property type="protein sequence ID" value="MFC1412284.1"/>
    <property type="molecule type" value="Genomic_DNA"/>
</dbReference>
<dbReference type="InterPro" id="IPR003265">
    <property type="entry name" value="HhH-GPD_domain"/>
</dbReference>
<dbReference type="SUPFAM" id="SSF48150">
    <property type="entry name" value="DNA-glycosylase"/>
    <property type="match status" value="1"/>
</dbReference>
<dbReference type="SUPFAM" id="SSF57884">
    <property type="entry name" value="Ada DNA repair protein, N-terminal domain (N-Ada 10)"/>
    <property type="match status" value="1"/>
</dbReference>
<dbReference type="Pfam" id="PF12833">
    <property type="entry name" value="HTH_18"/>
    <property type="match status" value="1"/>
</dbReference>
<dbReference type="SUPFAM" id="SSF46689">
    <property type="entry name" value="Homeodomain-like"/>
    <property type="match status" value="1"/>
</dbReference>
<dbReference type="CDD" id="cd00056">
    <property type="entry name" value="ENDO3c"/>
    <property type="match status" value="1"/>
</dbReference>
<organism evidence="1 2">
    <name type="scientific">Streptacidiphilus alkalitolerans</name>
    <dbReference type="NCBI Taxonomy" id="3342712"/>
    <lineage>
        <taxon>Bacteria</taxon>
        <taxon>Bacillati</taxon>
        <taxon>Actinomycetota</taxon>
        <taxon>Actinomycetes</taxon>
        <taxon>Kitasatosporales</taxon>
        <taxon>Streptomycetaceae</taxon>
        <taxon>Streptacidiphilus</taxon>
    </lineage>
</organism>
<dbReference type="Gene3D" id="3.40.10.10">
    <property type="entry name" value="DNA Methylphosphotriester Repair Domain"/>
    <property type="match status" value="1"/>
</dbReference>
<dbReference type="SUPFAM" id="SSF55945">
    <property type="entry name" value="TATA-box binding protein-like"/>
    <property type="match status" value="1"/>
</dbReference>
<keyword evidence="2" id="KW-1185">Reference proteome</keyword>
<dbReference type="PANTHER" id="PTHR43003:SF13">
    <property type="entry name" value="DNA-3-METHYLADENINE GLYCOSYLASE 2"/>
    <property type="match status" value="1"/>
</dbReference>
<gene>
    <name evidence="1" type="ORF">ACEZDG_23735</name>
</gene>
<dbReference type="InterPro" id="IPR037046">
    <property type="entry name" value="AlkA_N_sf"/>
</dbReference>
<reference evidence="1 2" key="1">
    <citation type="submission" date="2024-09" db="EMBL/GenBank/DDBJ databases">
        <authorList>
            <person name="Lee S.D."/>
        </authorList>
    </citation>
    <scope>NUCLEOTIDE SEQUENCE [LARGE SCALE GENOMIC DNA]</scope>
    <source>
        <strain evidence="1 2">N1-1</strain>
    </source>
</reference>
<dbReference type="Pfam" id="PF02805">
    <property type="entry name" value="Ada_Zn_binding"/>
    <property type="match status" value="1"/>
</dbReference>
<evidence type="ECO:0000313" key="2">
    <source>
        <dbReference type="Proteomes" id="UP001592582"/>
    </source>
</evidence>
<sequence>MSDARQSGPREWRRLDPVIDQETSYRAVSSRDARFDGMFFTAVRTTGIYCRPSCPATTPKRQHVHFYPSAAAAQGAGYRACRRCRPDTVPGSPDWNLRADLVGRAMRMIGDGVVDREGVTGLAARLGYSERHLTRELVAELGAGPQALARSQRAHTARLLLQTTGLSATDTAFAAGFASVRQFNDTVREVYGLTPTELRRRPGQQGRPGQPAPVPGTIPLRLAHRGPLAAAQLFDFLAVRAVPGVEEVVDTGRTRTYRRTLALPGGPGTAEVDQPRRPQGWLDCRLTLSSLRDLTSAVQRIRALFDLDSDPDAVDRQLGADPLLAPLVAARPGLRSPGHVDPGELAVRAVLGQQVTVAAARTLAGRLAERYGEPLPAPSGGLTRLFPSSAALAEADPADLAMPGARQRALRGLCAALATGSVDLSPGVDREQAAAALLALPGIGPWTVSYIRMRALADPDAYLPGDVGVRHGLRAVGGAAAPDDTAWRPWRSYAVHHLWAALSTPALNIPAINTTEPEAI</sequence>